<accession>A0A749KWU1</accession>
<proteinExistence type="predicted"/>
<name>A0A749KWU1_SALER</name>
<feature type="compositionally biased region" description="Polar residues" evidence="1">
    <location>
        <begin position="461"/>
        <end position="480"/>
    </location>
</feature>
<dbReference type="InterPro" id="IPR010584">
    <property type="entry name" value="ExoDNase_VIII"/>
</dbReference>
<reference evidence="2" key="2">
    <citation type="submission" date="2020-02" db="EMBL/GenBank/DDBJ databases">
        <authorList>
            <consortium name="NCBI Pathogen Detection Project"/>
        </authorList>
    </citation>
    <scope>NUCLEOTIDE SEQUENCE</scope>
    <source>
        <strain evidence="2">MA.8719/97</strain>
    </source>
</reference>
<gene>
    <name evidence="2" type="ORF">G8N22_004251</name>
</gene>
<feature type="region of interest" description="Disordered" evidence="1">
    <location>
        <begin position="419"/>
        <end position="443"/>
    </location>
</feature>
<dbReference type="Gene3D" id="3.90.320.10">
    <property type="match status" value="1"/>
</dbReference>
<evidence type="ECO:0000313" key="2">
    <source>
        <dbReference type="EMBL" id="HAF5735546.1"/>
    </source>
</evidence>
<dbReference type="InterPro" id="IPR011604">
    <property type="entry name" value="PDDEXK-like_dom_sf"/>
</dbReference>
<dbReference type="AlphaFoldDB" id="A0A749KWU1"/>
<reference evidence="2" key="1">
    <citation type="journal article" date="2018" name="Genome Biol.">
        <title>SKESA: strategic k-mer extension for scrupulous assemblies.</title>
        <authorList>
            <person name="Souvorov A."/>
            <person name="Agarwala R."/>
            <person name="Lipman D.J."/>
        </authorList>
    </citation>
    <scope>NUCLEOTIDE SEQUENCE</scope>
    <source>
        <strain evidence="2">MA.8719/97</strain>
    </source>
</reference>
<dbReference type="GO" id="GO:0051908">
    <property type="term" value="F:double-stranded DNA 5'-3' DNA exonuclease activity"/>
    <property type="evidence" value="ECO:0007669"/>
    <property type="project" value="InterPro"/>
</dbReference>
<feature type="region of interest" description="Disordered" evidence="1">
    <location>
        <begin position="513"/>
        <end position="544"/>
    </location>
</feature>
<protein>
    <submittedName>
        <fullName evidence="2">Exodeoxyribonuclease</fullName>
    </submittedName>
</protein>
<evidence type="ECO:0000256" key="1">
    <source>
        <dbReference type="SAM" id="MobiDB-lite"/>
    </source>
</evidence>
<dbReference type="Pfam" id="PF06630">
    <property type="entry name" value="Exonuc_VIII"/>
    <property type="match status" value="1"/>
</dbReference>
<dbReference type="EMBL" id="DAAVTR010000023">
    <property type="protein sequence ID" value="HAF5735546.1"/>
    <property type="molecule type" value="Genomic_DNA"/>
</dbReference>
<feature type="compositionally biased region" description="Polar residues" evidence="1">
    <location>
        <begin position="513"/>
        <end position="537"/>
    </location>
</feature>
<feature type="region of interest" description="Disordered" evidence="1">
    <location>
        <begin position="461"/>
        <end position="500"/>
    </location>
</feature>
<organism evidence="2">
    <name type="scientific">Salmonella enterica</name>
    <name type="common">Salmonella choleraesuis</name>
    <dbReference type="NCBI Taxonomy" id="28901"/>
    <lineage>
        <taxon>Bacteria</taxon>
        <taxon>Pseudomonadati</taxon>
        <taxon>Pseudomonadota</taxon>
        <taxon>Gammaproteobacteria</taxon>
        <taxon>Enterobacterales</taxon>
        <taxon>Enterobacteriaceae</taxon>
        <taxon>Salmonella</taxon>
    </lineage>
</organism>
<sequence length="975" mass="107994">MSGTNPVFLVRKAKKSSGQKDAVLWCSDDFEAANATLDYLLIKSGAKLKDYFKAVATNFPVVNELPPEGELSLTFCDYYQLAKDNMTWTQIPGVTLPSSEAAAAARQHIVDGVDTETGEVLENHTENFGNESNSPAQATAPAPELTVVATMPLRHRVLAQYIGEGEYLYHVDASQKKEILRLEMDTDNSYVQNLLLAAENVEAFKKAIEHDVHKVVNAIKKVFPVDGKTPELATVIQFLKTWFETEHIDRSLLVKEWAKGNRVSAIQRTESGANAGGGNKTDRNPDYEHTLDTLDVEIAMATLPMDFNIYELPGSVYRRAKEIVKKKESPFKEWSAALRATPGILDYSRAAIFALIRSAHPEFYHYPGRLQGYINANLTETDHENPTEEALTAARHTPEKDAVEEANRQLAAARGEYVEGISDPNDPKWVKTGTSQPTTEPELVKNVGNGIFDVSALMQNSSTHGTETNPETTSNVQVQKADSDEKQAGDAVQAGEGDLGTGKEAVTVENQNQAETHQNNDSVSQSEPEAQQNVPESQQEEPEAAWPEYFEPGRYEGVPNEVYHAANGISSTQVKDARVSLMYFNARHVEKTIVKERSPVLDMGNLVHVLALQPENLEAEFSVEPEIPEGAFTTTATLREFIDAHNASLPALLSADDIKALLEEYNATLPSQMPLGASVDETYASYEQLPEEFQRIENGTKHTATAMKACIKEYNATLPAPVKTSGSRDALLEQLAIINPDLVAQEAQKSSPLKVSGTKADLIQAVKSVNPAAVFADELLDAWRENTEGKVLVTRQQLSTALNIQKALLEHPTAGKLLTHPSRAVEVSYFGIDEETGLEVRVRPDLELDMGGLRIGADLKTISMWNIKQEGLRAKLHREIIDRDYHLSAAMYCETAALDQFFWIFVNKDENYHWVAIIEASTELLELGMLEYRKTMREIANGFDTGEWSAPTTEDYTDELNDFDVRRLEALRVQA</sequence>
<comment type="caution">
    <text evidence="2">The sequence shown here is derived from an EMBL/GenBank/DDBJ whole genome shotgun (WGS) entry which is preliminary data.</text>
</comment>